<evidence type="ECO:0000259" key="1">
    <source>
        <dbReference type="Pfam" id="PF06985"/>
    </source>
</evidence>
<dbReference type="Proteomes" id="UP000800036">
    <property type="component" value="Unassembled WGS sequence"/>
</dbReference>
<organism evidence="2 3">
    <name type="scientific">Bimuria novae-zelandiae CBS 107.79</name>
    <dbReference type="NCBI Taxonomy" id="1447943"/>
    <lineage>
        <taxon>Eukaryota</taxon>
        <taxon>Fungi</taxon>
        <taxon>Dikarya</taxon>
        <taxon>Ascomycota</taxon>
        <taxon>Pezizomycotina</taxon>
        <taxon>Dothideomycetes</taxon>
        <taxon>Pleosporomycetidae</taxon>
        <taxon>Pleosporales</taxon>
        <taxon>Massarineae</taxon>
        <taxon>Didymosphaeriaceae</taxon>
        <taxon>Bimuria</taxon>
    </lineage>
</organism>
<sequence length="228" mass="26218">MHDNQPFDSEAYCNGAPIKVTRNCSDILRCLRKREGSVTIWLDQICVNQSSDEDKNVNLARMDEIYENCTKVLIWMTGFTEDAVLVLRRILDGSRDAGQDVTEKSEELAAEISVMRDFQFYPWHERMWTLQEVVVPTHNDILLLTRSGTLPLMTSQSFVSRAVSLARLQLLRLSMGNWPGMEHWKLSSILQYTLDGKCYLPQDKIYALYGILKRKSPETARLTLPTIN</sequence>
<dbReference type="Pfam" id="PF06985">
    <property type="entry name" value="HET"/>
    <property type="match status" value="1"/>
</dbReference>
<keyword evidence="3" id="KW-1185">Reference proteome</keyword>
<name>A0A6A5VJ79_9PLEO</name>
<dbReference type="InterPro" id="IPR010730">
    <property type="entry name" value="HET"/>
</dbReference>
<dbReference type="AlphaFoldDB" id="A0A6A5VJ79"/>
<dbReference type="PANTHER" id="PTHR24148">
    <property type="entry name" value="ANKYRIN REPEAT DOMAIN-CONTAINING PROTEIN 39 HOMOLOG-RELATED"/>
    <property type="match status" value="1"/>
</dbReference>
<evidence type="ECO:0000313" key="2">
    <source>
        <dbReference type="EMBL" id="KAF1975056.1"/>
    </source>
</evidence>
<dbReference type="InterPro" id="IPR052895">
    <property type="entry name" value="HetReg/Transcr_Mod"/>
</dbReference>
<protein>
    <recommendedName>
        <fullName evidence="1">Heterokaryon incompatibility domain-containing protein</fullName>
    </recommendedName>
</protein>
<accession>A0A6A5VJ79</accession>
<feature type="domain" description="Heterokaryon incompatibility" evidence="1">
    <location>
        <begin position="8"/>
        <end position="132"/>
    </location>
</feature>
<reference evidence="2" key="1">
    <citation type="journal article" date="2020" name="Stud. Mycol.">
        <title>101 Dothideomycetes genomes: a test case for predicting lifestyles and emergence of pathogens.</title>
        <authorList>
            <person name="Haridas S."/>
            <person name="Albert R."/>
            <person name="Binder M."/>
            <person name="Bloem J."/>
            <person name="Labutti K."/>
            <person name="Salamov A."/>
            <person name="Andreopoulos B."/>
            <person name="Baker S."/>
            <person name="Barry K."/>
            <person name="Bills G."/>
            <person name="Bluhm B."/>
            <person name="Cannon C."/>
            <person name="Castanera R."/>
            <person name="Culley D."/>
            <person name="Daum C."/>
            <person name="Ezra D."/>
            <person name="Gonzalez J."/>
            <person name="Henrissat B."/>
            <person name="Kuo A."/>
            <person name="Liang C."/>
            <person name="Lipzen A."/>
            <person name="Lutzoni F."/>
            <person name="Magnuson J."/>
            <person name="Mondo S."/>
            <person name="Nolan M."/>
            <person name="Ohm R."/>
            <person name="Pangilinan J."/>
            <person name="Park H.-J."/>
            <person name="Ramirez L."/>
            <person name="Alfaro M."/>
            <person name="Sun H."/>
            <person name="Tritt A."/>
            <person name="Yoshinaga Y."/>
            <person name="Zwiers L.-H."/>
            <person name="Turgeon B."/>
            <person name="Goodwin S."/>
            <person name="Spatafora J."/>
            <person name="Crous P."/>
            <person name="Grigoriev I."/>
        </authorList>
    </citation>
    <scope>NUCLEOTIDE SEQUENCE</scope>
    <source>
        <strain evidence="2">CBS 107.79</strain>
    </source>
</reference>
<dbReference type="PANTHER" id="PTHR24148:SF64">
    <property type="entry name" value="HETEROKARYON INCOMPATIBILITY DOMAIN-CONTAINING PROTEIN"/>
    <property type="match status" value="1"/>
</dbReference>
<evidence type="ECO:0000313" key="3">
    <source>
        <dbReference type="Proteomes" id="UP000800036"/>
    </source>
</evidence>
<dbReference type="EMBL" id="ML976672">
    <property type="protein sequence ID" value="KAF1975056.1"/>
    <property type="molecule type" value="Genomic_DNA"/>
</dbReference>
<gene>
    <name evidence="2" type="ORF">BU23DRAFT_635138</name>
</gene>
<proteinExistence type="predicted"/>
<dbReference type="OrthoDB" id="194358at2759"/>